<dbReference type="SMART" id="SM00219">
    <property type="entry name" value="TyrKc"/>
    <property type="match status" value="1"/>
</dbReference>
<dbReference type="GeneID" id="109589209"/>
<dbReference type="PANTHER" id="PTHR24416">
    <property type="entry name" value="TYROSINE-PROTEIN KINASE RECEPTOR"/>
    <property type="match status" value="1"/>
</dbReference>
<dbReference type="Gene3D" id="1.10.510.10">
    <property type="entry name" value="Transferase(Phosphotransferase) domain 1"/>
    <property type="match status" value="1"/>
</dbReference>
<dbReference type="InterPro" id="IPR020635">
    <property type="entry name" value="Tyr_kinase_cat_dom"/>
</dbReference>
<dbReference type="InterPro" id="IPR000719">
    <property type="entry name" value="Prot_kinase_dom"/>
</dbReference>
<name>A0AAN0JUU1_AMPQE</name>
<dbReference type="RefSeq" id="XP_019860907.1">
    <property type="nucleotide sequence ID" value="XM_020005348.1"/>
</dbReference>
<dbReference type="SUPFAM" id="SSF56112">
    <property type="entry name" value="Protein kinase-like (PK-like)"/>
    <property type="match status" value="1"/>
</dbReference>
<organism evidence="2 3">
    <name type="scientific">Amphimedon queenslandica</name>
    <name type="common">Sponge</name>
    <dbReference type="NCBI Taxonomy" id="400682"/>
    <lineage>
        <taxon>Eukaryota</taxon>
        <taxon>Metazoa</taxon>
        <taxon>Porifera</taxon>
        <taxon>Demospongiae</taxon>
        <taxon>Heteroscleromorpha</taxon>
        <taxon>Haplosclerida</taxon>
        <taxon>Niphatidae</taxon>
        <taxon>Amphimedon</taxon>
    </lineage>
</organism>
<dbReference type="PRINTS" id="PR00109">
    <property type="entry name" value="TYRKINASE"/>
</dbReference>
<keyword evidence="3" id="KW-1185">Reference proteome</keyword>
<dbReference type="KEGG" id="aqu:109589209"/>
<dbReference type="PROSITE" id="PS50011">
    <property type="entry name" value="PROTEIN_KINASE_DOM"/>
    <property type="match status" value="1"/>
</dbReference>
<dbReference type="GO" id="GO:0005886">
    <property type="term" value="C:plasma membrane"/>
    <property type="evidence" value="ECO:0007669"/>
    <property type="project" value="TreeGrafter"/>
</dbReference>
<accession>A0AAN0JUU1</accession>
<reference evidence="2" key="2">
    <citation type="submission" date="2024-06" db="UniProtKB">
        <authorList>
            <consortium name="EnsemblMetazoa"/>
        </authorList>
    </citation>
    <scope>IDENTIFICATION</scope>
</reference>
<dbReference type="InterPro" id="IPR050122">
    <property type="entry name" value="RTK"/>
</dbReference>
<dbReference type="Proteomes" id="UP000007879">
    <property type="component" value="Unassembled WGS sequence"/>
</dbReference>
<protein>
    <recommendedName>
        <fullName evidence="1">Protein kinase domain-containing protein</fullName>
    </recommendedName>
</protein>
<sequence length="105" mass="11565">MAIESLHDGLYSEKSDVWSYGVLCWEVFSLGRVPYPGLDPVGVVELLDAGGRLQIPNNEACSQEIYSLMMSCWSESPDDRPVFSDLVSSVNALIRPLADYVSGLH</sequence>
<dbReference type="Pfam" id="PF07714">
    <property type="entry name" value="PK_Tyr_Ser-Thr"/>
    <property type="match status" value="1"/>
</dbReference>
<dbReference type="InterPro" id="IPR001245">
    <property type="entry name" value="Ser-Thr/Tyr_kinase_cat_dom"/>
</dbReference>
<dbReference type="EnsemblMetazoa" id="XM_020005348.1">
    <property type="protein sequence ID" value="XP_019860907.1"/>
    <property type="gene ID" value="LOC109589209"/>
</dbReference>
<evidence type="ECO:0000259" key="1">
    <source>
        <dbReference type="PROSITE" id="PS50011"/>
    </source>
</evidence>
<dbReference type="PANTHER" id="PTHR24416:SF611">
    <property type="entry name" value="TYROSINE-PROTEIN KINASE TRANSMEMBRANE RECEPTOR ROR"/>
    <property type="match status" value="1"/>
</dbReference>
<dbReference type="InterPro" id="IPR011009">
    <property type="entry name" value="Kinase-like_dom_sf"/>
</dbReference>
<dbReference type="GO" id="GO:0043235">
    <property type="term" value="C:receptor complex"/>
    <property type="evidence" value="ECO:0007669"/>
    <property type="project" value="TreeGrafter"/>
</dbReference>
<reference evidence="3" key="1">
    <citation type="journal article" date="2010" name="Nature">
        <title>The Amphimedon queenslandica genome and the evolution of animal complexity.</title>
        <authorList>
            <person name="Srivastava M."/>
            <person name="Simakov O."/>
            <person name="Chapman J."/>
            <person name="Fahey B."/>
            <person name="Gauthier M.E."/>
            <person name="Mitros T."/>
            <person name="Richards G.S."/>
            <person name="Conaco C."/>
            <person name="Dacre M."/>
            <person name="Hellsten U."/>
            <person name="Larroux C."/>
            <person name="Putnam N.H."/>
            <person name="Stanke M."/>
            <person name="Adamska M."/>
            <person name="Darling A."/>
            <person name="Degnan S.M."/>
            <person name="Oakley T.H."/>
            <person name="Plachetzki D.C."/>
            <person name="Zhai Y."/>
            <person name="Adamski M."/>
            <person name="Calcino A."/>
            <person name="Cummins S.F."/>
            <person name="Goodstein D.M."/>
            <person name="Harris C."/>
            <person name="Jackson D.J."/>
            <person name="Leys S.P."/>
            <person name="Shu S."/>
            <person name="Woodcroft B.J."/>
            <person name="Vervoort M."/>
            <person name="Kosik K.S."/>
            <person name="Manning G."/>
            <person name="Degnan B.M."/>
            <person name="Rokhsar D.S."/>
        </authorList>
    </citation>
    <scope>NUCLEOTIDE SEQUENCE [LARGE SCALE GENOMIC DNA]</scope>
</reference>
<evidence type="ECO:0000313" key="2">
    <source>
        <dbReference type="EnsemblMetazoa" id="XP_019860907.1"/>
    </source>
</evidence>
<dbReference type="GO" id="GO:0005524">
    <property type="term" value="F:ATP binding"/>
    <property type="evidence" value="ECO:0007669"/>
    <property type="project" value="InterPro"/>
</dbReference>
<dbReference type="GO" id="GO:0004714">
    <property type="term" value="F:transmembrane receptor protein tyrosine kinase activity"/>
    <property type="evidence" value="ECO:0007669"/>
    <property type="project" value="TreeGrafter"/>
</dbReference>
<dbReference type="AlphaFoldDB" id="A0AAN0JUU1"/>
<feature type="domain" description="Protein kinase" evidence="1">
    <location>
        <begin position="1"/>
        <end position="94"/>
    </location>
</feature>
<proteinExistence type="predicted"/>
<evidence type="ECO:0000313" key="3">
    <source>
        <dbReference type="Proteomes" id="UP000007879"/>
    </source>
</evidence>
<dbReference type="GO" id="GO:0007169">
    <property type="term" value="P:cell surface receptor protein tyrosine kinase signaling pathway"/>
    <property type="evidence" value="ECO:0007669"/>
    <property type="project" value="TreeGrafter"/>
</dbReference>